<protein>
    <submittedName>
        <fullName evidence="1">Uncharacterized protein</fullName>
    </submittedName>
</protein>
<organism evidence="1 2">
    <name type="scientific">Seohaeicola saemankumensis</name>
    <dbReference type="NCBI Taxonomy" id="481181"/>
    <lineage>
        <taxon>Bacteria</taxon>
        <taxon>Pseudomonadati</taxon>
        <taxon>Pseudomonadota</taxon>
        <taxon>Alphaproteobacteria</taxon>
        <taxon>Rhodobacterales</taxon>
        <taxon>Roseobacteraceae</taxon>
        <taxon>Seohaeicola</taxon>
    </lineage>
</organism>
<keyword evidence="2" id="KW-1185">Reference proteome</keyword>
<dbReference type="Proteomes" id="UP001597151">
    <property type="component" value="Unassembled WGS sequence"/>
</dbReference>
<name>A0ABW3T9H9_9RHOB</name>
<evidence type="ECO:0000313" key="1">
    <source>
        <dbReference type="EMBL" id="MFD1193804.1"/>
    </source>
</evidence>
<accession>A0ABW3T9H9</accession>
<proteinExistence type="predicted"/>
<sequence>MRRYLFAAILTLFPAVVQSGERMAEFGNFEVERTRVSCIAQTRNEAGDTLKIVFGEGRFNLIVLSTELEANHTSEGDFLVPIFVNNKTWRLLGEIDGFRGSVWIGTHKSLSMQDRLVLMSDLIDGDAVGLLTDENGDHLHVFSLNGSEAAIKYALNVCLQIVLDN</sequence>
<reference evidence="2" key="1">
    <citation type="journal article" date="2019" name="Int. J. Syst. Evol. Microbiol.">
        <title>The Global Catalogue of Microorganisms (GCM) 10K type strain sequencing project: providing services to taxonomists for standard genome sequencing and annotation.</title>
        <authorList>
            <consortium name="The Broad Institute Genomics Platform"/>
            <consortium name="The Broad Institute Genome Sequencing Center for Infectious Disease"/>
            <person name="Wu L."/>
            <person name="Ma J."/>
        </authorList>
    </citation>
    <scope>NUCLEOTIDE SEQUENCE [LARGE SCALE GENOMIC DNA]</scope>
    <source>
        <strain evidence="2">CCUG 55328</strain>
    </source>
</reference>
<gene>
    <name evidence="1" type="ORF">ACFQ3C_03875</name>
</gene>
<evidence type="ECO:0000313" key="2">
    <source>
        <dbReference type="Proteomes" id="UP001597151"/>
    </source>
</evidence>
<dbReference type="RefSeq" id="WP_380789125.1">
    <property type="nucleotide sequence ID" value="NZ_JBHTKR010000002.1"/>
</dbReference>
<comment type="caution">
    <text evidence="1">The sequence shown here is derived from an EMBL/GenBank/DDBJ whole genome shotgun (WGS) entry which is preliminary data.</text>
</comment>
<dbReference type="EMBL" id="JBHTKR010000002">
    <property type="protein sequence ID" value="MFD1193804.1"/>
    <property type="molecule type" value="Genomic_DNA"/>
</dbReference>